<dbReference type="InterPro" id="IPR053001">
    <property type="entry name" value="MNNG_permease-like"/>
</dbReference>
<keyword evidence="2" id="KW-0472">Membrane</keyword>
<keyword evidence="2" id="KW-0812">Transmembrane</keyword>
<feature type="domain" description="DUF3533" evidence="3">
    <location>
        <begin position="62"/>
        <end position="426"/>
    </location>
</feature>
<dbReference type="PANTHER" id="PTHR34814">
    <property type="entry name" value="NITROSOGUANIDINE RESISTANCE PROTEIN SNG1"/>
    <property type="match status" value="1"/>
</dbReference>
<name>A0AA39IXV9_9AGAR</name>
<keyword evidence="5" id="KW-1185">Reference proteome</keyword>
<feature type="transmembrane region" description="Helical" evidence="2">
    <location>
        <begin position="56"/>
        <end position="78"/>
    </location>
</feature>
<dbReference type="Pfam" id="PF12051">
    <property type="entry name" value="DUF3533"/>
    <property type="match status" value="1"/>
</dbReference>
<reference evidence="4" key="1">
    <citation type="submission" date="2023-06" db="EMBL/GenBank/DDBJ databases">
        <authorList>
            <consortium name="Lawrence Berkeley National Laboratory"/>
            <person name="Ahrendt S."/>
            <person name="Sahu N."/>
            <person name="Indic B."/>
            <person name="Wong-Bajracharya J."/>
            <person name="Merenyi Z."/>
            <person name="Ke H.-M."/>
            <person name="Monk M."/>
            <person name="Kocsube S."/>
            <person name="Drula E."/>
            <person name="Lipzen A."/>
            <person name="Balint B."/>
            <person name="Henrissat B."/>
            <person name="Andreopoulos B."/>
            <person name="Martin F.M."/>
            <person name="Harder C.B."/>
            <person name="Rigling D."/>
            <person name="Ford K.L."/>
            <person name="Foster G.D."/>
            <person name="Pangilinan J."/>
            <person name="Papanicolaou A."/>
            <person name="Barry K."/>
            <person name="LaButti K."/>
            <person name="Viragh M."/>
            <person name="Koriabine M."/>
            <person name="Yan M."/>
            <person name="Riley R."/>
            <person name="Champramary S."/>
            <person name="Plett K.L."/>
            <person name="Tsai I.J."/>
            <person name="Slot J."/>
            <person name="Sipos G."/>
            <person name="Plett J."/>
            <person name="Nagy L.G."/>
            <person name="Grigoriev I.V."/>
        </authorList>
    </citation>
    <scope>NUCLEOTIDE SEQUENCE</scope>
    <source>
        <strain evidence="4">FPL87.14</strain>
    </source>
</reference>
<comment type="caution">
    <text evidence="4">The sequence shown here is derived from an EMBL/GenBank/DDBJ whole genome shotgun (WGS) entry which is preliminary data.</text>
</comment>
<feature type="transmembrane region" description="Helical" evidence="2">
    <location>
        <begin position="249"/>
        <end position="274"/>
    </location>
</feature>
<evidence type="ECO:0000259" key="3">
    <source>
        <dbReference type="Pfam" id="PF12051"/>
    </source>
</evidence>
<protein>
    <recommendedName>
        <fullName evidence="3">DUF3533 domain-containing protein</fullName>
    </recommendedName>
</protein>
<evidence type="ECO:0000256" key="1">
    <source>
        <dbReference type="SAM" id="MobiDB-lite"/>
    </source>
</evidence>
<feature type="compositionally biased region" description="Polar residues" evidence="1">
    <location>
        <begin position="10"/>
        <end position="23"/>
    </location>
</feature>
<organism evidence="4 5">
    <name type="scientific">Armillaria borealis</name>
    <dbReference type="NCBI Taxonomy" id="47425"/>
    <lineage>
        <taxon>Eukaryota</taxon>
        <taxon>Fungi</taxon>
        <taxon>Dikarya</taxon>
        <taxon>Basidiomycota</taxon>
        <taxon>Agaricomycotina</taxon>
        <taxon>Agaricomycetes</taxon>
        <taxon>Agaricomycetidae</taxon>
        <taxon>Agaricales</taxon>
        <taxon>Marasmiineae</taxon>
        <taxon>Physalacriaceae</taxon>
        <taxon>Armillaria</taxon>
    </lineage>
</organism>
<keyword evidence="2" id="KW-1133">Transmembrane helix</keyword>
<dbReference type="EMBL" id="JAUEPT010000093">
    <property type="protein sequence ID" value="KAK0432487.1"/>
    <property type="molecule type" value="Genomic_DNA"/>
</dbReference>
<proteinExistence type="predicted"/>
<feature type="transmembrane region" description="Helical" evidence="2">
    <location>
        <begin position="358"/>
        <end position="378"/>
    </location>
</feature>
<dbReference type="PANTHER" id="PTHR34814:SF1">
    <property type="entry name" value="NITROSOGUANIDINE RESISTANCE PROTEIN SNG1"/>
    <property type="match status" value="1"/>
</dbReference>
<sequence>MRRFPKNTMERTNSIHSAASTRAPSIRNEEVPTMYSSRFTDGSASMKASRAMYIKGVAAGTLAVTIVMFCVFSIYWGALWKVPAHNLQGWIVDFDGSTVGNAVVQGLLSSSSSKVSWTERPSSDFSGGAEEVANLVVDQKTWIAVVVNSNATVVLQSAVSAVNSSYNGTEAISVYAVEARNENAYRSLIRPSVQTSLAAITQTFAQSFLQQVASSSPNALVSISTTAPQVLTEPIGYTLNNLRPFDIPVASAVTFVGLIYVLVLSFFIVTFSSVARQQSGLETTLTTGSLIRVRLASSFIAYFALSLFYSLLSLAFQVDFSRVLGRSGFVVFWMANYVGMLAVGLALEAMVTLMTLRFVPFFMILWIIVNVAVCFMPIDVLPHIYRYGYAFPFYNISGAVRTIIFGTKNELSLHFGILLAWVAISVITIPLFQWFMRRKPLAESRRTQAAVEKA</sequence>
<dbReference type="InterPro" id="IPR022703">
    <property type="entry name" value="DUF3533"/>
</dbReference>
<evidence type="ECO:0000313" key="4">
    <source>
        <dbReference type="EMBL" id="KAK0432487.1"/>
    </source>
</evidence>
<feature type="transmembrane region" description="Helical" evidence="2">
    <location>
        <begin position="295"/>
        <end position="318"/>
    </location>
</feature>
<dbReference type="Proteomes" id="UP001175226">
    <property type="component" value="Unassembled WGS sequence"/>
</dbReference>
<feature type="transmembrane region" description="Helical" evidence="2">
    <location>
        <begin position="415"/>
        <end position="436"/>
    </location>
</feature>
<dbReference type="AlphaFoldDB" id="A0AA39IXV9"/>
<feature type="transmembrane region" description="Helical" evidence="2">
    <location>
        <begin position="330"/>
        <end position="351"/>
    </location>
</feature>
<gene>
    <name evidence="4" type="ORF">EV421DRAFT_1848554</name>
</gene>
<evidence type="ECO:0000256" key="2">
    <source>
        <dbReference type="SAM" id="Phobius"/>
    </source>
</evidence>
<feature type="region of interest" description="Disordered" evidence="1">
    <location>
        <begin position="1"/>
        <end position="24"/>
    </location>
</feature>
<evidence type="ECO:0000313" key="5">
    <source>
        <dbReference type="Proteomes" id="UP001175226"/>
    </source>
</evidence>
<dbReference type="GO" id="GO:0016020">
    <property type="term" value="C:membrane"/>
    <property type="evidence" value="ECO:0007669"/>
    <property type="project" value="TreeGrafter"/>
</dbReference>
<accession>A0AA39IXV9</accession>